<evidence type="ECO:0000313" key="1">
    <source>
        <dbReference type="EMBL" id="QPS47302.1"/>
    </source>
</evidence>
<dbReference type="Proteomes" id="UP000594943">
    <property type="component" value="Chromosome 2"/>
</dbReference>
<accession>A0A7T2U7Y7</accession>
<dbReference type="InterPro" id="IPR009495">
    <property type="entry name" value="NrsF"/>
</dbReference>
<gene>
    <name evidence="1" type="ORF">I6G56_22945</name>
</gene>
<proteinExistence type="predicted"/>
<accession>A0A7U4PA58</accession>
<protein>
    <submittedName>
        <fullName evidence="1">DUF1109 family protein</fullName>
    </submittedName>
</protein>
<dbReference type="Pfam" id="PF06532">
    <property type="entry name" value="NrsF"/>
    <property type="match status" value="1"/>
</dbReference>
<name>A0A7U4PA58_9BURK</name>
<reference evidence="1 2" key="1">
    <citation type="submission" date="2020-12" db="EMBL/GenBank/DDBJ databases">
        <title>FDA dAtabase for Regulatory Grade micrObial Sequences (FDA-ARGOS): Supporting development and validation of Infectious Disease Dx tests.</title>
        <authorList>
            <person name="Nelson B."/>
            <person name="Plummer A."/>
            <person name="Tallon L."/>
            <person name="Sadzewicz L."/>
            <person name="Zhao X."/>
            <person name="Boylan J."/>
            <person name="Ott S."/>
            <person name="Bowen H."/>
            <person name="Vavikolanu K."/>
            <person name="Mehta A."/>
            <person name="Aluvathingal J."/>
            <person name="Nadendla S."/>
            <person name="Myers T."/>
            <person name="Yan Y."/>
            <person name="Sichtig H."/>
        </authorList>
    </citation>
    <scope>NUCLEOTIDE SEQUENCE [LARGE SCALE GENOMIC DNA]</scope>
    <source>
        <strain evidence="1 2">FDAARGOS_899</strain>
    </source>
</reference>
<evidence type="ECO:0000313" key="2">
    <source>
        <dbReference type="Proteomes" id="UP000594943"/>
    </source>
</evidence>
<organism evidence="1 2">
    <name type="scientific">Burkholderia humptydooensis</name>
    <dbReference type="NCBI Taxonomy" id="430531"/>
    <lineage>
        <taxon>Bacteria</taxon>
        <taxon>Pseudomonadati</taxon>
        <taxon>Pseudomonadota</taxon>
        <taxon>Betaproteobacteria</taxon>
        <taxon>Burkholderiales</taxon>
        <taxon>Burkholderiaceae</taxon>
        <taxon>Burkholderia</taxon>
        <taxon>pseudomallei group</taxon>
    </lineage>
</organism>
<dbReference type="AlphaFoldDB" id="A0A7U4PA58"/>
<dbReference type="RefSeq" id="WP_006027321.1">
    <property type="nucleotide sequence ID" value="NZ_CP013382.1"/>
</dbReference>
<dbReference type="KEGG" id="bhg:I6G56_22945"/>
<sequence length="216" mass="22252">MRSTDELIESLVDDAAPVRRLRAPAWRAAGWLLFAAALLACVAVAHGARPDLPLRLHEPLFATRVAAAAATGVLAAVAAFVVGVPGRSLRWLLLPMPAFVAWMSTIGYGCLTDWVEIGPAGISAGETLRCFATLTLVGAPLSLALLLMSRHVARLAPAPAAAAGGLAVSALSAVALSLLHPIDATAMILVWNVGVAALLSLAGARYGRGLLGWASR</sequence>
<dbReference type="EMBL" id="CP065687">
    <property type="protein sequence ID" value="QPS47302.1"/>
    <property type="molecule type" value="Genomic_DNA"/>
</dbReference>